<evidence type="ECO:0000256" key="4">
    <source>
        <dbReference type="ARBA" id="ARBA00030169"/>
    </source>
</evidence>
<dbReference type="STRING" id="1842727.RD110_16960"/>
<reference evidence="6 7" key="1">
    <citation type="submission" date="2017-01" db="EMBL/GenBank/DDBJ databases">
        <authorList>
            <person name="Mah S.A."/>
            <person name="Swanson W.J."/>
            <person name="Moy G.W."/>
            <person name="Vacquier V.D."/>
        </authorList>
    </citation>
    <scope>NUCLEOTIDE SEQUENCE [LARGE SCALE GENOMIC DNA]</scope>
    <source>
        <strain evidence="6 7">DCY110</strain>
    </source>
</reference>
<gene>
    <name evidence="6" type="ORF">RD110_16960</name>
</gene>
<feature type="binding site" evidence="5">
    <location>
        <position position="120"/>
    </location>
    <ligand>
        <name>Mg(2+)</name>
        <dbReference type="ChEBI" id="CHEBI:18420"/>
    </ligand>
</feature>
<sequence>MHADTNIVHPAAPVDPAQLFESLHRLPVAILSDSLLRLRGCVGLQPLGAPVKLVGTAMTVKTRPGDNLLIYKAIMLLQPGHVLVVDGAADSTNALVGDLILRYARQRGCTGFVIDGAIRDRSAFTEAGFPCHARAVSHRGPYKNGPGHVNVPVTIGGQTVMPGDYVVADEDGVVSFSPSEAHSLVEAAHQGLMRERAIAEEIATGRVAQAWLDKVLAPHGLA</sequence>
<evidence type="ECO:0000313" key="7">
    <source>
        <dbReference type="Proteomes" id="UP000186609"/>
    </source>
</evidence>
<dbReference type="InterPro" id="IPR005493">
    <property type="entry name" value="RraA/RraA-like"/>
</dbReference>
<organism evidence="6 7">
    <name type="scientific">Rhodoferax koreensis</name>
    <dbReference type="NCBI Taxonomy" id="1842727"/>
    <lineage>
        <taxon>Bacteria</taxon>
        <taxon>Pseudomonadati</taxon>
        <taxon>Pseudomonadota</taxon>
        <taxon>Betaproteobacteria</taxon>
        <taxon>Burkholderiales</taxon>
        <taxon>Comamonadaceae</taxon>
        <taxon>Rhodoferax</taxon>
    </lineage>
</organism>
<dbReference type="EMBL" id="CP019236">
    <property type="protein sequence ID" value="APW38682.1"/>
    <property type="molecule type" value="Genomic_DNA"/>
</dbReference>
<protein>
    <recommendedName>
        <fullName evidence="2">Putative 4-hydroxy-4-methyl-2-oxoglutarate aldolase</fullName>
    </recommendedName>
    <alternativeName>
        <fullName evidence="3">Regulator of ribonuclease activity homolog</fullName>
    </alternativeName>
    <alternativeName>
        <fullName evidence="4">RraA-like protein</fullName>
    </alternativeName>
</protein>
<accession>A0A1P8JY47</accession>
<proteinExistence type="predicted"/>
<dbReference type="Proteomes" id="UP000186609">
    <property type="component" value="Chromosome"/>
</dbReference>
<dbReference type="KEGG" id="rhy:RD110_16960"/>
<evidence type="ECO:0000256" key="3">
    <source>
        <dbReference type="ARBA" id="ARBA00029596"/>
    </source>
</evidence>
<comment type="cofactor">
    <cofactor evidence="1">
        <name>a divalent metal cation</name>
        <dbReference type="ChEBI" id="CHEBI:60240"/>
    </cofactor>
</comment>
<dbReference type="AlphaFoldDB" id="A0A1P8JY47"/>
<name>A0A1P8JY47_9BURK</name>
<dbReference type="OrthoDB" id="8717144at2"/>
<keyword evidence="6" id="KW-0808">Transferase</keyword>
<keyword evidence="7" id="KW-1185">Reference proteome</keyword>
<dbReference type="GO" id="GO:0032259">
    <property type="term" value="P:methylation"/>
    <property type="evidence" value="ECO:0007669"/>
    <property type="project" value="UniProtKB-KW"/>
</dbReference>
<dbReference type="RefSeq" id="WP_076200561.1">
    <property type="nucleotide sequence ID" value="NZ_CP019236.1"/>
</dbReference>
<feature type="binding site" evidence="5">
    <location>
        <position position="119"/>
    </location>
    <ligand>
        <name>substrate</name>
    </ligand>
</feature>
<feature type="binding site" evidence="5">
    <location>
        <begin position="97"/>
        <end position="100"/>
    </location>
    <ligand>
        <name>substrate</name>
    </ligand>
</feature>
<evidence type="ECO:0000256" key="1">
    <source>
        <dbReference type="ARBA" id="ARBA00001968"/>
    </source>
</evidence>
<dbReference type="PANTHER" id="PTHR33254:SF4">
    <property type="entry name" value="4-HYDROXY-4-METHYL-2-OXOGLUTARATE ALDOLASE 3-RELATED"/>
    <property type="match status" value="1"/>
</dbReference>
<comment type="cofactor">
    <cofactor evidence="5">
        <name>Mg(2+)</name>
        <dbReference type="ChEBI" id="CHEBI:18420"/>
    </cofactor>
</comment>
<dbReference type="PANTHER" id="PTHR33254">
    <property type="entry name" value="4-HYDROXY-4-METHYL-2-OXOGLUTARATE ALDOLASE 3-RELATED"/>
    <property type="match status" value="1"/>
</dbReference>
<dbReference type="GO" id="GO:0046872">
    <property type="term" value="F:metal ion binding"/>
    <property type="evidence" value="ECO:0007669"/>
    <property type="project" value="UniProtKB-KW"/>
</dbReference>
<dbReference type="Pfam" id="PF03737">
    <property type="entry name" value="RraA-like"/>
    <property type="match status" value="1"/>
</dbReference>
<evidence type="ECO:0000256" key="5">
    <source>
        <dbReference type="PIRSR" id="PIRSR605493-1"/>
    </source>
</evidence>
<dbReference type="NCBIfam" id="NF004850">
    <property type="entry name" value="PRK06201.1"/>
    <property type="match status" value="1"/>
</dbReference>
<dbReference type="SUPFAM" id="SSF89562">
    <property type="entry name" value="RraA-like"/>
    <property type="match status" value="1"/>
</dbReference>
<evidence type="ECO:0000256" key="2">
    <source>
        <dbReference type="ARBA" id="ARBA00016549"/>
    </source>
</evidence>
<keyword evidence="5" id="KW-0460">Magnesium</keyword>
<dbReference type="GO" id="GO:0008168">
    <property type="term" value="F:methyltransferase activity"/>
    <property type="evidence" value="ECO:0007669"/>
    <property type="project" value="UniProtKB-KW"/>
</dbReference>
<dbReference type="CDD" id="cd16841">
    <property type="entry name" value="RraA_family"/>
    <property type="match status" value="1"/>
</dbReference>
<evidence type="ECO:0000313" key="6">
    <source>
        <dbReference type="EMBL" id="APW38682.1"/>
    </source>
</evidence>
<dbReference type="Gene3D" id="3.50.30.40">
    <property type="entry name" value="Ribonuclease E inhibitor RraA/RraA-like"/>
    <property type="match status" value="1"/>
</dbReference>
<keyword evidence="5" id="KW-0479">Metal-binding</keyword>
<keyword evidence="6" id="KW-0489">Methyltransferase</keyword>
<dbReference type="InterPro" id="IPR036704">
    <property type="entry name" value="RraA/RraA-like_sf"/>
</dbReference>